<dbReference type="InterPro" id="IPR018060">
    <property type="entry name" value="HTH_AraC"/>
</dbReference>
<name>A0A1E3AFA9_9FIRM</name>
<keyword evidence="3" id="KW-0804">Transcription</keyword>
<dbReference type="GO" id="GO:0043565">
    <property type="term" value="F:sequence-specific DNA binding"/>
    <property type="evidence" value="ECO:0007669"/>
    <property type="project" value="InterPro"/>
</dbReference>
<dbReference type="SUPFAM" id="SSF51182">
    <property type="entry name" value="RmlC-like cupins"/>
    <property type="match status" value="1"/>
</dbReference>
<evidence type="ECO:0000313" key="6">
    <source>
        <dbReference type="Proteomes" id="UP000094067"/>
    </source>
</evidence>
<evidence type="ECO:0000313" key="5">
    <source>
        <dbReference type="EMBL" id="ODM07287.1"/>
    </source>
</evidence>
<dbReference type="Proteomes" id="UP000094067">
    <property type="component" value="Unassembled WGS sequence"/>
</dbReference>
<dbReference type="PANTHER" id="PTHR43280:SF28">
    <property type="entry name" value="HTH-TYPE TRANSCRIPTIONAL ACTIVATOR RHAS"/>
    <property type="match status" value="1"/>
</dbReference>
<dbReference type="AlphaFoldDB" id="A0A1E3AFA9"/>
<evidence type="ECO:0000256" key="2">
    <source>
        <dbReference type="ARBA" id="ARBA00023125"/>
    </source>
</evidence>
<evidence type="ECO:0000256" key="1">
    <source>
        <dbReference type="ARBA" id="ARBA00023015"/>
    </source>
</evidence>
<keyword evidence="1" id="KW-0805">Transcription regulation</keyword>
<dbReference type="SUPFAM" id="SSF46689">
    <property type="entry name" value="Homeodomain-like"/>
    <property type="match status" value="2"/>
</dbReference>
<dbReference type="InterPro" id="IPR014710">
    <property type="entry name" value="RmlC-like_jellyroll"/>
</dbReference>
<protein>
    <submittedName>
        <fullName evidence="5">HTH-type transcriptional activator RhaS</fullName>
    </submittedName>
</protein>
<dbReference type="PROSITE" id="PS00041">
    <property type="entry name" value="HTH_ARAC_FAMILY_1"/>
    <property type="match status" value="1"/>
</dbReference>
<comment type="caution">
    <text evidence="5">The sequence shown here is derived from an EMBL/GenBank/DDBJ whole genome shotgun (WGS) entry which is preliminary data.</text>
</comment>
<dbReference type="InterPro" id="IPR009057">
    <property type="entry name" value="Homeodomain-like_sf"/>
</dbReference>
<dbReference type="InterPro" id="IPR018062">
    <property type="entry name" value="HTH_AraC-typ_CS"/>
</dbReference>
<organism evidence="5 6">
    <name type="scientific">Eisenbergiella tayi</name>
    <dbReference type="NCBI Taxonomy" id="1432052"/>
    <lineage>
        <taxon>Bacteria</taxon>
        <taxon>Bacillati</taxon>
        <taxon>Bacillota</taxon>
        <taxon>Clostridia</taxon>
        <taxon>Lachnospirales</taxon>
        <taxon>Lachnospiraceae</taxon>
        <taxon>Eisenbergiella</taxon>
    </lineage>
</organism>
<dbReference type="RefSeq" id="WP_069152968.1">
    <property type="nucleotide sequence ID" value="NZ_MCGH01000002.1"/>
</dbReference>
<dbReference type="PATRIC" id="fig|1432052.4.peg.3541"/>
<dbReference type="Pfam" id="PF12833">
    <property type="entry name" value="HTH_18"/>
    <property type="match status" value="1"/>
</dbReference>
<dbReference type="EMBL" id="MCGH01000002">
    <property type="protein sequence ID" value="ODM07287.1"/>
    <property type="molecule type" value="Genomic_DNA"/>
</dbReference>
<dbReference type="PROSITE" id="PS01124">
    <property type="entry name" value="HTH_ARAC_FAMILY_2"/>
    <property type="match status" value="1"/>
</dbReference>
<dbReference type="SMART" id="SM00342">
    <property type="entry name" value="HTH_ARAC"/>
    <property type="match status" value="1"/>
</dbReference>
<evidence type="ECO:0000256" key="3">
    <source>
        <dbReference type="ARBA" id="ARBA00023163"/>
    </source>
</evidence>
<dbReference type="CDD" id="cd02208">
    <property type="entry name" value="cupin_RmlC-like"/>
    <property type="match status" value="1"/>
</dbReference>
<sequence length="306" mass="35087">MKVIHGIKLKPGSREEELPGYSAEFPHIASFVELDKYAGKQAPWHWHKDVELFYMAQGEVTYYTPQGTKLFSAGMGGFVNSNTLHMTRAGESCRKVTSFLHLFDPVLISGQKGSAIEQKYVAPLTTASRIEIIGLYPGNPEHEPILEALRKSFEIQETDYAYELRLRSALSDMWCGLLKIAEKQEQGNKELSRISGKIKMMLLYIYEHYPEKITVRQVAEAAFISERECFRVFRDCLQTTPVEYLMNYRIRKACIMLEEGCETVTAIGQACGLGSSSYFGRIFRETMGMTPVEYRKQWRDSDIKRR</sequence>
<keyword evidence="2" id="KW-0238">DNA-binding</keyword>
<proteinExistence type="predicted"/>
<dbReference type="GO" id="GO:0003700">
    <property type="term" value="F:DNA-binding transcription factor activity"/>
    <property type="evidence" value="ECO:0007669"/>
    <property type="project" value="InterPro"/>
</dbReference>
<dbReference type="Gene3D" id="2.60.120.10">
    <property type="entry name" value="Jelly Rolls"/>
    <property type="match status" value="1"/>
</dbReference>
<dbReference type="Gene3D" id="1.10.10.60">
    <property type="entry name" value="Homeodomain-like"/>
    <property type="match status" value="2"/>
</dbReference>
<evidence type="ECO:0000259" key="4">
    <source>
        <dbReference type="PROSITE" id="PS01124"/>
    </source>
</evidence>
<feature type="domain" description="HTH araC/xylS-type" evidence="4">
    <location>
        <begin position="199"/>
        <end position="297"/>
    </location>
</feature>
<dbReference type="PANTHER" id="PTHR43280">
    <property type="entry name" value="ARAC-FAMILY TRANSCRIPTIONAL REGULATOR"/>
    <property type="match status" value="1"/>
</dbReference>
<dbReference type="InterPro" id="IPR011051">
    <property type="entry name" value="RmlC_Cupin_sf"/>
</dbReference>
<reference evidence="5 6" key="1">
    <citation type="submission" date="2016-07" db="EMBL/GenBank/DDBJ databases">
        <title>Characterization of isolates of Eisenbergiella tayi derived from blood cultures, using whole genome sequencing.</title>
        <authorList>
            <person name="Burdz T."/>
            <person name="Wiebe D."/>
            <person name="Huynh C."/>
            <person name="Bernard K."/>
        </authorList>
    </citation>
    <scope>NUCLEOTIDE SEQUENCE [LARGE SCALE GENOMIC DNA]</scope>
    <source>
        <strain evidence="5 6">NML 110608</strain>
    </source>
</reference>
<gene>
    <name evidence="5" type="primary">rhaS_7</name>
    <name evidence="5" type="ORF">BEI61_03177</name>
</gene>
<dbReference type="InterPro" id="IPR020449">
    <property type="entry name" value="Tscrpt_reg_AraC-type_HTH"/>
</dbReference>
<accession>A0A1E3AFA9</accession>
<dbReference type="PRINTS" id="PR00032">
    <property type="entry name" value="HTHARAC"/>
</dbReference>